<dbReference type="EMBL" id="JACEFG010000002">
    <property type="protein sequence ID" value="MBA2175436.1"/>
    <property type="molecule type" value="Genomic_DNA"/>
</dbReference>
<name>A0A838CUZ6_9BACI</name>
<protein>
    <recommendedName>
        <fullName evidence="3">N-Dimethylarginine dimethylaminohydrolase</fullName>
    </recommendedName>
</protein>
<organism evidence="1 2">
    <name type="scientific">Halobacillus locisalis</name>
    <dbReference type="NCBI Taxonomy" id="220753"/>
    <lineage>
        <taxon>Bacteria</taxon>
        <taxon>Bacillati</taxon>
        <taxon>Bacillota</taxon>
        <taxon>Bacilli</taxon>
        <taxon>Bacillales</taxon>
        <taxon>Bacillaceae</taxon>
        <taxon>Halobacillus</taxon>
    </lineage>
</organism>
<keyword evidence="2" id="KW-1185">Reference proteome</keyword>
<evidence type="ECO:0000313" key="1">
    <source>
        <dbReference type="EMBL" id="MBA2175436.1"/>
    </source>
</evidence>
<dbReference type="GO" id="GO:0019546">
    <property type="term" value="P:L-arginine deiminase pathway"/>
    <property type="evidence" value="ECO:0007669"/>
    <property type="project" value="TreeGrafter"/>
</dbReference>
<proteinExistence type="predicted"/>
<accession>A0A838CUZ6</accession>
<dbReference type="Gene3D" id="3.75.10.10">
    <property type="entry name" value="L-arginine/glycine Amidinotransferase, Chain A"/>
    <property type="match status" value="1"/>
</dbReference>
<evidence type="ECO:0000313" key="2">
    <source>
        <dbReference type="Proteomes" id="UP000571017"/>
    </source>
</evidence>
<comment type="caution">
    <text evidence="1">The sequence shown here is derived from an EMBL/GenBank/DDBJ whole genome shotgun (WGS) entry which is preliminary data.</text>
</comment>
<gene>
    <name evidence="1" type="ORF">H0266_11070</name>
</gene>
<reference evidence="1 2" key="1">
    <citation type="journal article" date="2004" name="Extremophiles">
        <title>Halobacillus locisalis sp. nov., a halophilic bacterium isolated from a marine solar saltern of the Yellow Sea in Korea.</title>
        <authorList>
            <person name="Yoon J.H."/>
            <person name="Kang K.H."/>
            <person name="Oh T.K."/>
            <person name="Park Y.H."/>
        </authorList>
    </citation>
    <scope>NUCLEOTIDE SEQUENCE [LARGE SCALE GENOMIC DNA]</scope>
    <source>
        <strain evidence="1 2">KCTC 3788</strain>
    </source>
</reference>
<sequence length="254" mass="29164">MRIESIMNQTQKQFKNENIDQKLAMHQHTGLTDTLRDYHIEVIELPVTPKLNEQVFTRDIGFTIGSELFVATMKEPLRKSETHPLMNWCEQQSIPYHELTSGTIEGGDVIVDDYTIWVGESGRTSIEAIEELRERLPSFEIHPIQLEENILHLDCAFNPISDQAALIYPPAFTPRDFTRLQERFDFITVTDEEYFTLGPNVLSIGDGTIISLKQNERLNHLMEERGFNVIGIDFSEIIKSGGSFRCCTLPIYRA</sequence>
<dbReference type="PANTHER" id="PTHR47271:SF2">
    <property type="entry name" value="ARGININE DEIMINASE"/>
    <property type="match status" value="1"/>
</dbReference>
<dbReference type="AlphaFoldDB" id="A0A838CUZ6"/>
<dbReference type="Proteomes" id="UP000571017">
    <property type="component" value="Unassembled WGS sequence"/>
</dbReference>
<dbReference type="Pfam" id="PF19420">
    <property type="entry name" value="DDAH_eukar"/>
    <property type="match status" value="1"/>
</dbReference>
<evidence type="ECO:0008006" key="3">
    <source>
        <dbReference type="Google" id="ProtNLM"/>
    </source>
</evidence>
<dbReference type="PANTHER" id="PTHR47271">
    <property type="entry name" value="ARGININE DEIMINASE"/>
    <property type="match status" value="1"/>
</dbReference>
<dbReference type="GO" id="GO:0016990">
    <property type="term" value="F:arginine deiminase activity"/>
    <property type="evidence" value="ECO:0007669"/>
    <property type="project" value="TreeGrafter"/>
</dbReference>
<dbReference type="SUPFAM" id="SSF55909">
    <property type="entry name" value="Pentein"/>
    <property type="match status" value="1"/>
</dbReference>